<evidence type="ECO:0000256" key="3">
    <source>
        <dbReference type="ARBA" id="ARBA00022679"/>
    </source>
</evidence>
<dbReference type="Gene3D" id="1.10.287.130">
    <property type="match status" value="1"/>
</dbReference>
<dbReference type="EMBL" id="LNYO01000013">
    <property type="protein sequence ID" value="KTD36801.1"/>
    <property type="molecule type" value="Genomic_DNA"/>
</dbReference>
<feature type="domain" description="PAC" evidence="6">
    <location>
        <begin position="1"/>
        <end position="53"/>
    </location>
</feature>
<organism evidence="7 8">
    <name type="scientific">Legionella nautarum</name>
    <dbReference type="NCBI Taxonomy" id="45070"/>
    <lineage>
        <taxon>Bacteria</taxon>
        <taxon>Pseudomonadati</taxon>
        <taxon>Pseudomonadota</taxon>
        <taxon>Gammaproteobacteria</taxon>
        <taxon>Legionellales</taxon>
        <taxon>Legionellaceae</taxon>
        <taxon>Legionella</taxon>
    </lineage>
</organism>
<evidence type="ECO:0000313" key="7">
    <source>
        <dbReference type="EMBL" id="KTD36801.1"/>
    </source>
</evidence>
<evidence type="ECO:0000256" key="1">
    <source>
        <dbReference type="ARBA" id="ARBA00000085"/>
    </source>
</evidence>
<dbReference type="PROSITE" id="PS50113">
    <property type="entry name" value="PAC"/>
    <property type="match status" value="1"/>
</dbReference>
<dbReference type="SUPFAM" id="SSF55785">
    <property type="entry name" value="PYP-like sensor domain (PAS domain)"/>
    <property type="match status" value="1"/>
</dbReference>
<dbReference type="RefSeq" id="WP_058504760.1">
    <property type="nucleotide sequence ID" value="NZ_CAAAIF010000002.1"/>
</dbReference>
<sequence length="95" mass="10534">MTAEEPLYQPDGSKLVYLSNKVPLRDEQGHVIGMLGISTEITDRKKMEDELKLAKDAAEAGDRAKTEFLANMRHDIRTPLSGIVGFSEILKTESS</sequence>
<dbReference type="AlphaFoldDB" id="A0A0W0WWY7"/>
<comment type="catalytic activity">
    <reaction evidence="1">
        <text>ATP + protein L-histidine = ADP + protein N-phospho-L-histidine.</text>
        <dbReference type="EC" id="2.7.13.3"/>
    </reaction>
</comment>
<dbReference type="InterPro" id="IPR013656">
    <property type="entry name" value="PAS_4"/>
</dbReference>
<evidence type="ECO:0000256" key="2">
    <source>
        <dbReference type="ARBA" id="ARBA00012438"/>
    </source>
</evidence>
<dbReference type="EC" id="2.7.13.3" evidence="2"/>
<reference evidence="7 8" key="1">
    <citation type="submission" date="2015-11" db="EMBL/GenBank/DDBJ databases">
        <title>Genomic analysis of 38 Legionella species identifies large and diverse effector repertoires.</title>
        <authorList>
            <person name="Burstein D."/>
            <person name="Amaro F."/>
            <person name="Zusman T."/>
            <person name="Lifshitz Z."/>
            <person name="Cohen O."/>
            <person name="Gilbert J.A."/>
            <person name="Pupko T."/>
            <person name="Shuman H.A."/>
            <person name="Segal G."/>
        </authorList>
    </citation>
    <scope>NUCLEOTIDE SEQUENCE [LARGE SCALE GENOMIC DNA]</scope>
    <source>
        <strain evidence="7 8">ATCC 49506</strain>
    </source>
</reference>
<dbReference type="Pfam" id="PF00512">
    <property type="entry name" value="HisKA"/>
    <property type="match status" value="1"/>
</dbReference>
<dbReference type="PANTHER" id="PTHR43711:SF1">
    <property type="entry name" value="HISTIDINE KINASE 1"/>
    <property type="match status" value="1"/>
</dbReference>
<dbReference type="PATRIC" id="fig|45070.6.peg.1877"/>
<dbReference type="STRING" id="45070.Lnau_1785"/>
<dbReference type="CDD" id="cd00082">
    <property type="entry name" value="HisKA"/>
    <property type="match status" value="1"/>
</dbReference>
<evidence type="ECO:0000259" key="6">
    <source>
        <dbReference type="PROSITE" id="PS50113"/>
    </source>
</evidence>
<keyword evidence="5" id="KW-0902">Two-component regulatory system</keyword>
<proteinExistence type="predicted"/>
<name>A0A0W0WWY7_9GAMM</name>
<keyword evidence="8" id="KW-1185">Reference proteome</keyword>
<dbReference type="SUPFAM" id="SSF47384">
    <property type="entry name" value="Homodimeric domain of signal transducing histidine kinase"/>
    <property type="match status" value="1"/>
</dbReference>
<dbReference type="GO" id="GO:0000155">
    <property type="term" value="F:phosphorelay sensor kinase activity"/>
    <property type="evidence" value="ECO:0007669"/>
    <property type="project" value="InterPro"/>
</dbReference>
<protein>
    <recommendedName>
        <fullName evidence="2">histidine kinase</fullName>
        <ecNumber evidence="2">2.7.13.3</ecNumber>
    </recommendedName>
</protein>
<keyword evidence="3" id="KW-0808">Transferase</keyword>
<dbReference type="InterPro" id="IPR050736">
    <property type="entry name" value="Sensor_HK_Regulatory"/>
</dbReference>
<dbReference type="InterPro" id="IPR035965">
    <property type="entry name" value="PAS-like_dom_sf"/>
</dbReference>
<evidence type="ECO:0000256" key="4">
    <source>
        <dbReference type="ARBA" id="ARBA00022777"/>
    </source>
</evidence>
<accession>A0A0W0WWY7</accession>
<dbReference type="InterPro" id="IPR000700">
    <property type="entry name" value="PAS-assoc_C"/>
</dbReference>
<comment type="caution">
    <text evidence="7">The sequence shown here is derived from an EMBL/GenBank/DDBJ whole genome shotgun (WGS) entry which is preliminary data.</text>
</comment>
<dbReference type="Gene3D" id="3.30.450.20">
    <property type="entry name" value="PAS domain"/>
    <property type="match status" value="1"/>
</dbReference>
<dbReference type="Proteomes" id="UP000054725">
    <property type="component" value="Unassembled WGS sequence"/>
</dbReference>
<dbReference type="InterPro" id="IPR036097">
    <property type="entry name" value="HisK_dim/P_sf"/>
</dbReference>
<gene>
    <name evidence="7" type="ORF">Lnau_1785</name>
</gene>
<evidence type="ECO:0000313" key="8">
    <source>
        <dbReference type="Proteomes" id="UP000054725"/>
    </source>
</evidence>
<dbReference type="Pfam" id="PF08448">
    <property type="entry name" value="PAS_4"/>
    <property type="match status" value="1"/>
</dbReference>
<evidence type="ECO:0000256" key="5">
    <source>
        <dbReference type="ARBA" id="ARBA00023012"/>
    </source>
</evidence>
<dbReference type="InterPro" id="IPR003661">
    <property type="entry name" value="HisK_dim/P_dom"/>
</dbReference>
<keyword evidence="4 7" id="KW-0418">Kinase</keyword>
<dbReference type="PANTHER" id="PTHR43711">
    <property type="entry name" value="TWO-COMPONENT HISTIDINE KINASE"/>
    <property type="match status" value="1"/>
</dbReference>